<evidence type="ECO:0000313" key="4">
    <source>
        <dbReference type="EMBL" id="CZQ80934.1"/>
    </source>
</evidence>
<dbReference type="Gene3D" id="3.40.50.720">
    <property type="entry name" value="NAD(P)-binding Rossmann-like Domain"/>
    <property type="match status" value="1"/>
</dbReference>
<keyword evidence="1" id="KW-0521">NADP</keyword>
<dbReference type="EMBL" id="FJNE01000001">
    <property type="protein sequence ID" value="CZQ80934.1"/>
    <property type="molecule type" value="Genomic_DNA"/>
</dbReference>
<dbReference type="InterPro" id="IPR001509">
    <property type="entry name" value="Epimerase_deHydtase"/>
</dbReference>
<keyword evidence="5" id="KW-1185">Reference proteome</keyword>
<evidence type="ECO:0000256" key="1">
    <source>
        <dbReference type="ARBA" id="ARBA00022857"/>
    </source>
</evidence>
<dbReference type="SUPFAM" id="SSF51735">
    <property type="entry name" value="NAD(P)-binding Rossmann-fold domains"/>
    <property type="match status" value="1"/>
</dbReference>
<dbReference type="Proteomes" id="UP000242754">
    <property type="component" value="Unassembled WGS sequence"/>
</dbReference>
<dbReference type="PANTHER" id="PTHR43103:SF3">
    <property type="entry name" value="ADP-L-GLYCERO-D-MANNO-HEPTOSE-6-EPIMERASE"/>
    <property type="match status" value="1"/>
</dbReference>
<evidence type="ECO:0000256" key="2">
    <source>
        <dbReference type="ARBA" id="ARBA00023277"/>
    </source>
</evidence>
<reference evidence="4 5" key="1">
    <citation type="submission" date="2016-02" db="EMBL/GenBank/DDBJ databases">
        <authorList>
            <person name="Wen L."/>
            <person name="He K."/>
            <person name="Yang H."/>
        </authorList>
    </citation>
    <scope>NUCLEOTIDE SEQUENCE [LARGE SCALE GENOMIC DNA]</scope>
    <source>
        <strain evidence="4">Trichococcus palustris</strain>
    </source>
</reference>
<dbReference type="PANTHER" id="PTHR43103">
    <property type="entry name" value="NUCLEOSIDE-DIPHOSPHATE-SUGAR EPIMERASE"/>
    <property type="match status" value="1"/>
</dbReference>
<dbReference type="Pfam" id="PF01370">
    <property type="entry name" value="Epimerase"/>
    <property type="match status" value="1"/>
</dbReference>
<organism evidence="4 5">
    <name type="scientific">Trichococcus palustris</name>
    <dbReference type="NCBI Taxonomy" id="140314"/>
    <lineage>
        <taxon>Bacteria</taxon>
        <taxon>Bacillati</taxon>
        <taxon>Bacillota</taxon>
        <taxon>Bacilli</taxon>
        <taxon>Lactobacillales</taxon>
        <taxon>Carnobacteriaceae</taxon>
        <taxon>Trichococcus</taxon>
    </lineage>
</organism>
<keyword evidence="2" id="KW-0119">Carbohydrate metabolism</keyword>
<accession>A0A143Y681</accession>
<dbReference type="OrthoDB" id="9779902at2"/>
<dbReference type="RefSeq" id="WP_087029941.1">
    <property type="nucleotide sequence ID" value="NZ_FJNE01000001.1"/>
</dbReference>
<proteinExistence type="predicted"/>
<name>A0A143Y681_9LACT</name>
<dbReference type="InterPro" id="IPR036291">
    <property type="entry name" value="NAD(P)-bd_dom_sf"/>
</dbReference>
<protein>
    <recommendedName>
        <fullName evidence="3">NAD-dependent epimerase/dehydratase domain-containing protein</fullName>
    </recommendedName>
</protein>
<dbReference type="STRING" id="140314.SAMN04488076_102154"/>
<evidence type="ECO:0000259" key="3">
    <source>
        <dbReference type="Pfam" id="PF01370"/>
    </source>
</evidence>
<gene>
    <name evidence="4" type="ORF">Tpal_137</name>
</gene>
<evidence type="ECO:0000313" key="5">
    <source>
        <dbReference type="Proteomes" id="UP000242754"/>
    </source>
</evidence>
<sequence>MSSILITGASGKIGQTLVAHLKTKYDLTLVDSDFSSVDERLLKGTTVRELDLTVIGNLDGLLEGIDYLIHLADDSSPETDFDDALINLNYRLPYNLFDEASKYENFVKRIIFASSLDTVGAYPKHVQVSVNDPVRPMDLYGVSKVYLEGLANYFAYNKGQEAIGIRIGKFDADLNDPSLDETVLAEYLSPRDLCQLVDCTLTATLQEPFLLVNGLSDNRFPRLDILQARTTIGYKPQDDAFTLKGYFGVDIGDPVELDE</sequence>
<dbReference type="AlphaFoldDB" id="A0A143Y681"/>
<feature type="domain" description="NAD-dependent epimerase/dehydratase" evidence="3">
    <location>
        <begin position="4"/>
        <end position="168"/>
    </location>
</feature>